<evidence type="ECO:0000313" key="3">
    <source>
        <dbReference type="EMBL" id="NHA67178.1"/>
    </source>
</evidence>
<dbReference type="InterPro" id="IPR036237">
    <property type="entry name" value="Xyl_isomerase-like_sf"/>
</dbReference>
<evidence type="ECO:0000259" key="2">
    <source>
        <dbReference type="Pfam" id="PF01261"/>
    </source>
</evidence>
<evidence type="ECO:0000256" key="1">
    <source>
        <dbReference type="ARBA" id="ARBA00023277"/>
    </source>
</evidence>
<dbReference type="Proteomes" id="UP000287866">
    <property type="component" value="Unassembled WGS sequence"/>
</dbReference>
<reference evidence="3" key="1">
    <citation type="submission" date="2020-03" db="EMBL/GenBank/DDBJ databases">
        <title>Phycicoccus flavus sp. nov., a novel endophytic actinobacterium isolated from branch of Kandelia candel.</title>
        <authorList>
            <person name="Tuo L."/>
        </authorList>
    </citation>
    <scope>NUCLEOTIDE SEQUENCE</scope>
    <source>
        <strain evidence="3">CMS6Z-2</strain>
    </source>
</reference>
<protein>
    <submittedName>
        <fullName evidence="3">Sugar phosphate isomerase/epimerase</fullName>
    </submittedName>
</protein>
<dbReference type="EMBL" id="SAYU02000007">
    <property type="protein sequence ID" value="NHA67178.1"/>
    <property type="molecule type" value="Genomic_DNA"/>
</dbReference>
<dbReference type="InterPro" id="IPR013022">
    <property type="entry name" value="Xyl_isomerase-like_TIM-brl"/>
</dbReference>
<dbReference type="AlphaFoldDB" id="A0A8T6QZ16"/>
<dbReference type="InterPro" id="IPR050312">
    <property type="entry name" value="IolE/XylAMocC-like"/>
</dbReference>
<dbReference type="RefSeq" id="WP_165566218.1">
    <property type="nucleotide sequence ID" value="NZ_SAYU02000007.1"/>
</dbReference>
<dbReference type="PANTHER" id="PTHR12110">
    <property type="entry name" value="HYDROXYPYRUVATE ISOMERASE"/>
    <property type="match status" value="1"/>
</dbReference>
<gene>
    <name evidence="3" type="ORF">EPD83_003775</name>
</gene>
<keyword evidence="1" id="KW-0119">Carbohydrate metabolism</keyword>
<evidence type="ECO:0000313" key="4">
    <source>
        <dbReference type="Proteomes" id="UP000287866"/>
    </source>
</evidence>
<organism evidence="3 4">
    <name type="scientific">Phycicoccus flavus</name>
    <dbReference type="NCBI Taxonomy" id="2502783"/>
    <lineage>
        <taxon>Bacteria</taxon>
        <taxon>Bacillati</taxon>
        <taxon>Actinomycetota</taxon>
        <taxon>Actinomycetes</taxon>
        <taxon>Micrococcales</taxon>
        <taxon>Intrasporangiaceae</taxon>
        <taxon>Phycicoccus</taxon>
    </lineage>
</organism>
<feature type="domain" description="Xylose isomerase-like TIM barrel" evidence="2">
    <location>
        <begin position="34"/>
        <end position="268"/>
    </location>
</feature>
<dbReference type="Pfam" id="PF01261">
    <property type="entry name" value="AP_endonuc_2"/>
    <property type="match status" value="1"/>
</dbReference>
<keyword evidence="3" id="KW-0413">Isomerase</keyword>
<comment type="caution">
    <text evidence="3">The sequence shown here is derived from an EMBL/GenBank/DDBJ whole genome shotgun (WGS) entry which is preliminary data.</text>
</comment>
<dbReference type="Gene3D" id="3.20.20.150">
    <property type="entry name" value="Divalent-metal-dependent TIM barrel enzymes"/>
    <property type="match status" value="1"/>
</dbReference>
<name>A0A8T6QZ16_9MICO</name>
<dbReference type="SUPFAM" id="SSF51658">
    <property type="entry name" value="Xylose isomerase-like"/>
    <property type="match status" value="1"/>
</dbReference>
<dbReference type="PANTHER" id="PTHR12110:SF48">
    <property type="entry name" value="BLL3656 PROTEIN"/>
    <property type="match status" value="1"/>
</dbReference>
<accession>A0A8T6QZ16</accession>
<keyword evidence="4" id="KW-1185">Reference proteome</keyword>
<sequence length="287" mass="29954">MSGAELLATCWTSAGDASPLGSPRSPLDVGQRVDAVAATGWAGLGLVLADLVTARDTLGFDGLAELVAATGVRHTEVELLDRWWVTGADRAAVDAEHDLLFEAGVALGVRHVKAGPPVDTGPEEWRELVPSLRALARRAAGHGLRVALEPLPFSTVTTMPLGAELVAEVGEPNLGLVVDAWHVFRAGTSLEELAAALVPGSVFAVELDDAAPEVVGTLLEDTVDRRRYPGEGCFDLDGLVRVLAATGFDGPWGVEILSAEHRSRPLLDGLQDARDTAAALLSCALPG</sequence>
<dbReference type="GO" id="GO:0016853">
    <property type="term" value="F:isomerase activity"/>
    <property type="evidence" value="ECO:0007669"/>
    <property type="project" value="UniProtKB-KW"/>
</dbReference>
<proteinExistence type="predicted"/>